<feature type="compositionally biased region" description="Basic and acidic residues" evidence="2">
    <location>
        <begin position="537"/>
        <end position="546"/>
    </location>
</feature>
<organism evidence="5 6">
    <name type="scientific">Azohydromonas caseinilytica</name>
    <dbReference type="NCBI Taxonomy" id="2728836"/>
    <lineage>
        <taxon>Bacteria</taxon>
        <taxon>Pseudomonadati</taxon>
        <taxon>Pseudomonadota</taxon>
        <taxon>Betaproteobacteria</taxon>
        <taxon>Burkholderiales</taxon>
        <taxon>Sphaerotilaceae</taxon>
        <taxon>Azohydromonas</taxon>
    </lineage>
</organism>
<dbReference type="NCBIfam" id="TIGR03349">
    <property type="entry name" value="IV_VI_DotU"/>
    <property type="match status" value="1"/>
</dbReference>
<dbReference type="PANTHER" id="PTHR38033:SF1">
    <property type="entry name" value="DOTU FAMILY TYPE IV_VI SECRETION SYSTEM PROTEIN"/>
    <property type="match status" value="1"/>
</dbReference>
<feature type="region of interest" description="Disordered" evidence="2">
    <location>
        <begin position="537"/>
        <end position="558"/>
    </location>
</feature>
<dbReference type="InterPro" id="IPR038522">
    <property type="entry name" value="T4/T6SS_DotU_sf"/>
</dbReference>
<dbReference type="EMBL" id="JABBFW010000001">
    <property type="protein sequence ID" value="NML13623.1"/>
    <property type="molecule type" value="Genomic_DNA"/>
</dbReference>
<gene>
    <name evidence="5" type="ORF">HHL10_01330</name>
</gene>
<dbReference type="InterPro" id="IPR006665">
    <property type="entry name" value="OmpA-like"/>
</dbReference>
<keyword evidence="3" id="KW-1133">Transmembrane helix</keyword>
<protein>
    <submittedName>
        <fullName evidence="5">OmpA family protein</fullName>
    </submittedName>
</protein>
<dbReference type="Proteomes" id="UP000574067">
    <property type="component" value="Unassembled WGS sequence"/>
</dbReference>
<reference evidence="5 6" key="1">
    <citation type="submission" date="2020-04" db="EMBL/GenBank/DDBJ databases">
        <title>Azohydromonas sp. isolated from soil.</title>
        <authorList>
            <person name="Dahal R.H."/>
        </authorList>
    </citation>
    <scope>NUCLEOTIDE SEQUENCE [LARGE SCALE GENOMIC DNA]</scope>
    <source>
        <strain evidence="5 6">G-1-1-14</strain>
    </source>
</reference>
<keyword evidence="6" id="KW-1185">Reference proteome</keyword>
<evidence type="ECO:0000259" key="4">
    <source>
        <dbReference type="PROSITE" id="PS51123"/>
    </source>
</evidence>
<dbReference type="Gene3D" id="3.30.1330.60">
    <property type="entry name" value="OmpA-like domain"/>
    <property type="match status" value="1"/>
</dbReference>
<evidence type="ECO:0000256" key="2">
    <source>
        <dbReference type="SAM" id="MobiDB-lite"/>
    </source>
</evidence>
<feature type="compositionally biased region" description="Low complexity" evidence="2">
    <location>
        <begin position="108"/>
        <end position="123"/>
    </location>
</feature>
<keyword evidence="1 3" id="KW-0472">Membrane</keyword>
<dbReference type="CDD" id="cd07185">
    <property type="entry name" value="OmpA_C-like"/>
    <property type="match status" value="1"/>
</dbReference>
<accession>A0A848F5H8</accession>
<dbReference type="Gene3D" id="1.25.40.590">
    <property type="entry name" value="Type IV / VI secretion system, DotU"/>
    <property type="match status" value="1"/>
</dbReference>
<dbReference type="NCBIfam" id="NF038228">
    <property type="entry name" value="IcmH_DotU_IVB"/>
    <property type="match status" value="1"/>
</dbReference>
<dbReference type="Pfam" id="PF00691">
    <property type="entry name" value="OmpA"/>
    <property type="match status" value="1"/>
</dbReference>
<feature type="domain" description="OmpA-like" evidence="4">
    <location>
        <begin position="452"/>
        <end position="572"/>
    </location>
</feature>
<evidence type="ECO:0000256" key="1">
    <source>
        <dbReference type="PROSITE-ProRule" id="PRU00473"/>
    </source>
</evidence>
<evidence type="ECO:0000256" key="3">
    <source>
        <dbReference type="SAM" id="Phobius"/>
    </source>
</evidence>
<dbReference type="InterPro" id="IPR017732">
    <property type="entry name" value="T4/T6SS_DotU"/>
</dbReference>
<feature type="region of interest" description="Disordered" evidence="2">
    <location>
        <begin position="1"/>
        <end position="59"/>
    </location>
</feature>
<name>A0A848F5H8_9BURK</name>
<feature type="transmembrane region" description="Helical" evidence="3">
    <location>
        <begin position="377"/>
        <end position="395"/>
    </location>
</feature>
<dbReference type="RefSeq" id="WP_169158537.1">
    <property type="nucleotide sequence ID" value="NZ_JABBFW010000001.1"/>
</dbReference>
<dbReference type="GO" id="GO:0016020">
    <property type="term" value="C:membrane"/>
    <property type="evidence" value="ECO:0007669"/>
    <property type="project" value="UniProtKB-UniRule"/>
</dbReference>
<feature type="region of interest" description="Disordered" evidence="2">
    <location>
        <begin position="96"/>
        <end position="125"/>
    </location>
</feature>
<dbReference type="AlphaFoldDB" id="A0A848F5H8"/>
<evidence type="ECO:0000313" key="5">
    <source>
        <dbReference type="EMBL" id="NML13623.1"/>
    </source>
</evidence>
<keyword evidence="3" id="KW-0812">Transmembrane</keyword>
<dbReference type="Pfam" id="PF09850">
    <property type="entry name" value="DotU"/>
    <property type="match status" value="1"/>
</dbReference>
<comment type="caution">
    <text evidence="5">The sequence shown here is derived from an EMBL/GenBank/DDBJ whole genome shotgun (WGS) entry which is preliminary data.</text>
</comment>
<evidence type="ECO:0000313" key="6">
    <source>
        <dbReference type="Proteomes" id="UP000574067"/>
    </source>
</evidence>
<dbReference type="PANTHER" id="PTHR38033">
    <property type="entry name" value="MEMBRANE PROTEIN-RELATED"/>
    <property type="match status" value="1"/>
</dbReference>
<dbReference type="InterPro" id="IPR036737">
    <property type="entry name" value="OmpA-like_sf"/>
</dbReference>
<sequence length="575" mass="59881">MPMPSHPRPASGPGAPADEDTCIGLPPKGEPAGRPTSEADDDGTLFAVPVPAPAPPADADDRTLFAVSAAALGPHATGLAPGVDDDGDDRTLFALPTPGAASGDATRRGLAAGTGAPTRLAGPDAEPTLRWPLEGDSADAPTLYGAATPDEATLRMPAPGGQATQVQRPSLAATPAHAPRAGVELQRLVAGVNPLLGAASVLLALVAQLRATGAHADPAGLRAQLLARVAEFEAQAVASGVPRPRISAARYLLCSFLDEVIAATPWGQSWEAHTLLSEFHEERWGGDKAFELLERLGEDPAANAEMLELFYVCLALGFEGRYRGQPDSRARLEAIAERVLQEVRPAARIPVAAARPLSLHWQGVSAPQRPGLHLPPLWSVCVLAAALVLAVLLVWQQRLAAQAQPLLRELHALPAALQPQRAAAAQPAAPARLAPRLQADTAAGALAVRDERLRSVLTLPADALFQGGSAELAATAPALLGRVAQALRASPGQVNVIGHSDDGAAASLQFPSNWHLSRARAQAVLDELARQGVPAERLHAEGRADAEPLAPGRSAAERARNRRVEIELRLPRPEG</sequence>
<proteinExistence type="predicted"/>
<dbReference type="SUPFAM" id="SSF103088">
    <property type="entry name" value="OmpA-like"/>
    <property type="match status" value="1"/>
</dbReference>
<dbReference type="PROSITE" id="PS51123">
    <property type="entry name" value="OMPA_2"/>
    <property type="match status" value="1"/>
</dbReference>